<accession>A0A561EYL2</accession>
<feature type="chain" id="PRO_5021865830" description="MYXO-CTERM domain-containing protein" evidence="2">
    <location>
        <begin position="28"/>
        <end position="201"/>
    </location>
</feature>
<feature type="signal peptide" evidence="2">
    <location>
        <begin position="1"/>
        <end position="27"/>
    </location>
</feature>
<sequence length="201" mass="19876">MRSMRTAATALLGATTLLGVTAPAALAKDVEPAWVSPAEAAPGRTVTVSVTCDTSSVRTITANSQAFSTGSATLTVGPDGKYSGPARLASKEEFTAKGPTKAAKDSSWGIDGSCPNGDTFTGAVAVLLVGQSGQAGQSGHTAEAGKTGQAAQTPHGSMKTGLGGSVGTGTRELVTGGALVVAGIGGFWLLRRRTGGDEAQL</sequence>
<dbReference type="EMBL" id="VIVR01000001">
    <property type="protein sequence ID" value="TWE20698.1"/>
    <property type="molecule type" value="Genomic_DNA"/>
</dbReference>
<gene>
    <name evidence="3" type="ORF">FB465_5854</name>
</gene>
<comment type="caution">
    <text evidence="3">The sequence shown here is derived from an EMBL/GenBank/DDBJ whole genome shotgun (WGS) entry which is preliminary data.</text>
</comment>
<protein>
    <recommendedName>
        <fullName evidence="5">MYXO-CTERM domain-containing protein</fullName>
    </recommendedName>
</protein>
<dbReference type="RefSeq" id="WP_145795205.1">
    <property type="nucleotide sequence ID" value="NZ_BAAABR010000047.1"/>
</dbReference>
<dbReference type="Proteomes" id="UP000318416">
    <property type="component" value="Unassembled WGS sequence"/>
</dbReference>
<dbReference type="OrthoDB" id="4338524at2"/>
<dbReference type="AlphaFoldDB" id="A0A561EYL2"/>
<evidence type="ECO:0000256" key="2">
    <source>
        <dbReference type="SAM" id="SignalP"/>
    </source>
</evidence>
<feature type="region of interest" description="Disordered" evidence="1">
    <location>
        <begin position="135"/>
        <end position="164"/>
    </location>
</feature>
<keyword evidence="4" id="KW-1185">Reference proteome</keyword>
<evidence type="ECO:0008006" key="5">
    <source>
        <dbReference type="Google" id="ProtNLM"/>
    </source>
</evidence>
<reference evidence="3 4" key="1">
    <citation type="submission" date="2019-06" db="EMBL/GenBank/DDBJ databases">
        <title>Sequencing the genomes of 1000 actinobacteria strains.</title>
        <authorList>
            <person name="Klenk H.-P."/>
        </authorList>
    </citation>
    <scope>NUCLEOTIDE SEQUENCE [LARGE SCALE GENOMIC DNA]</scope>
    <source>
        <strain evidence="3 4">DSM 41649</strain>
    </source>
</reference>
<keyword evidence="2" id="KW-0732">Signal</keyword>
<proteinExistence type="predicted"/>
<organism evidence="3 4">
    <name type="scientific">Kitasatospora atroaurantiaca</name>
    <dbReference type="NCBI Taxonomy" id="285545"/>
    <lineage>
        <taxon>Bacteria</taxon>
        <taxon>Bacillati</taxon>
        <taxon>Actinomycetota</taxon>
        <taxon>Actinomycetes</taxon>
        <taxon>Kitasatosporales</taxon>
        <taxon>Streptomycetaceae</taxon>
        <taxon>Kitasatospora</taxon>
    </lineage>
</organism>
<evidence type="ECO:0000313" key="3">
    <source>
        <dbReference type="EMBL" id="TWE20698.1"/>
    </source>
</evidence>
<evidence type="ECO:0000256" key="1">
    <source>
        <dbReference type="SAM" id="MobiDB-lite"/>
    </source>
</evidence>
<evidence type="ECO:0000313" key="4">
    <source>
        <dbReference type="Proteomes" id="UP000318416"/>
    </source>
</evidence>
<name>A0A561EYL2_9ACTN</name>